<keyword evidence="1" id="KW-1133">Transmembrane helix</keyword>
<accession>A0ABU0XF10</accession>
<dbReference type="RefSeq" id="WP_308488235.1">
    <property type="nucleotide sequence ID" value="NZ_JAVFCB010000002.1"/>
</dbReference>
<evidence type="ECO:0000256" key="1">
    <source>
        <dbReference type="SAM" id="Phobius"/>
    </source>
</evidence>
<evidence type="ECO:0000313" key="2">
    <source>
        <dbReference type="EMBL" id="MDQ4213304.1"/>
    </source>
</evidence>
<evidence type="ECO:0000313" key="3">
    <source>
        <dbReference type="Proteomes" id="UP001230289"/>
    </source>
</evidence>
<proteinExistence type="predicted"/>
<sequence>MVPLVATDPGGLVATAFADFGGYLTTNAPALLAIGLIAFGVPFVFRWAKRLVS</sequence>
<keyword evidence="1" id="KW-0472">Membrane</keyword>
<dbReference type="Proteomes" id="UP001230289">
    <property type="component" value="Unassembled WGS sequence"/>
</dbReference>
<comment type="caution">
    <text evidence="2">The sequence shown here is derived from an EMBL/GenBank/DDBJ whole genome shotgun (WGS) entry which is preliminary data.</text>
</comment>
<gene>
    <name evidence="2" type="ORF">RBR11_05195</name>
</gene>
<keyword evidence="1" id="KW-0812">Transmembrane</keyword>
<reference evidence="2 3" key="1">
    <citation type="submission" date="2023-08" db="EMBL/GenBank/DDBJ databases">
        <title>Microbacterium sp. nov., isolated from a waste landfill.</title>
        <authorList>
            <person name="Wen W."/>
        </authorList>
    </citation>
    <scope>NUCLEOTIDE SEQUENCE [LARGE SCALE GENOMIC DNA]</scope>
    <source>
        <strain evidence="2 3">ASV81</strain>
    </source>
</reference>
<name>A0ABU0XF10_9MICO</name>
<dbReference type="EMBL" id="JAVFCB010000002">
    <property type="protein sequence ID" value="MDQ4213304.1"/>
    <property type="molecule type" value="Genomic_DNA"/>
</dbReference>
<protein>
    <submittedName>
        <fullName evidence="2">Uncharacterized protein</fullName>
    </submittedName>
</protein>
<keyword evidence="3" id="KW-1185">Reference proteome</keyword>
<organism evidence="2 3">
    <name type="scientific">Microbacterium capsulatum</name>
    <dbReference type="NCBI Taxonomy" id="3041921"/>
    <lineage>
        <taxon>Bacteria</taxon>
        <taxon>Bacillati</taxon>
        <taxon>Actinomycetota</taxon>
        <taxon>Actinomycetes</taxon>
        <taxon>Micrococcales</taxon>
        <taxon>Microbacteriaceae</taxon>
        <taxon>Microbacterium</taxon>
    </lineage>
</organism>
<feature type="transmembrane region" description="Helical" evidence="1">
    <location>
        <begin position="30"/>
        <end position="48"/>
    </location>
</feature>